<dbReference type="SUPFAM" id="SSF56672">
    <property type="entry name" value="DNA/RNA polymerases"/>
    <property type="match status" value="1"/>
</dbReference>
<evidence type="ECO:0000313" key="1">
    <source>
        <dbReference type="EMBL" id="QCQ69136.1"/>
    </source>
</evidence>
<evidence type="ECO:0008006" key="2">
    <source>
        <dbReference type="Google" id="ProtNLM"/>
    </source>
</evidence>
<dbReference type="EMBL" id="MK292694">
    <property type="protein sequence ID" value="QCQ69136.1"/>
    <property type="molecule type" value="Genomic_DNA"/>
</dbReference>
<protein>
    <recommendedName>
        <fullName evidence="2">Reverse transcriptase domain-containing protein</fullName>
    </recommendedName>
</protein>
<reference evidence="1" key="1">
    <citation type="journal article" date="2018" name="BMC Evol. Biol.">
        <title>The linear mitochondrial genome of the quarantine chytrid Synchytrium endobioticum; insights into the evolution and recent history of an obligate biotrophic plant pathogen.</title>
        <authorList>
            <person name="van de Vossenberg B.T.L.H."/>
            <person name="Brankovics B."/>
            <person name="Nguyen H.D.T."/>
            <person name="van Gent-Pelzer M.P.E."/>
            <person name="Smith D."/>
            <person name="Dadej K."/>
            <person name="Przetakiewicz J."/>
            <person name="Kreuze J.F."/>
            <person name="Boerma M."/>
            <person name="van Leeuwen G.C.M."/>
            <person name="Andre Levesque C."/>
            <person name="van der Lee T.A.J."/>
        </authorList>
    </citation>
    <scope>NUCLEOTIDE SEQUENCE</scope>
    <source>
        <strain evidence="1">CBS 809.83</strain>
    </source>
</reference>
<proteinExistence type="predicted"/>
<name>A0A4P8NWS6_9FUNG</name>
<dbReference type="AlphaFoldDB" id="A0A4P8NWS6"/>
<organism evidence="1">
    <name type="scientific">Powellomyces hirtus</name>
    <dbReference type="NCBI Taxonomy" id="109895"/>
    <lineage>
        <taxon>Eukaryota</taxon>
        <taxon>Fungi</taxon>
        <taxon>Fungi incertae sedis</taxon>
        <taxon>Chytridiomycota</taxon>
        <taxon>Chytridiomycota incertae sedis</taxon>
        <taxon>Chytridiomycetes</taxon>
        <taxon>Spizellomycetales</taxon>
        <taxon>Powellomycetaceae</taxon>
        <taxon>Powellomyces</taxon>
    </lineage>
</organism>
<accession>A0A4P8NWS6</accession>
<geneLocation type="mitochondrion" evidence="1"/>
<gene>
    <name evidence="1" type="primary">orf148</name>
</gene>
<keyword evidence="1" id="KW-0496">Mitochondrion</keyword>
<sequence length="148" mass="16992">MSKLCSKLLRLWIMGNYSAFWHTVWYRIDNVKAFNVLALVCVHGDWSKNYLDNVKLLKAAMSKEIYNKPIVRISIPKSNGKLRPLGVTPLATRIHFRMLALILSLIIPAIISINQHGLTPRRVIVTSWKVLVNQFPTNPFLFEYDLSG</sequence>
<dbReference type="InterPro" id="IPR043502">
    <property type="entry name" value="DNA/RNA_pol_sf"/>
</dbReference>